<dbReference type="SUPFAM" id="SSF48208">
    <property type="entry name" value="Six-hairpin glycosidases"/>
    <property type="match status" value="1"/>
</dbReference>
<proteinExistence type="predicted"/>
<reference evidence="2 3" key="1">
    <citation type="submission" date="2018-07" db="EMBL/GenBank/DDBJ databases">
        <title>Genome sequencing of Runella.</title>
        <authorList>
            <person name="Baek M.-G."/>
            <person name="Yi H."/>
        </authorList>
    </citation>
    <scope>NUCLEOTIDE SEQUENCE [LARGE SCALE GENOMIC DNA]</scope>
    <source>
        <strain evidence="2 3">HYN0085</strain>
    </source>
</reference>
<evidence type="ECO:0000256" key="1">
    <source>
        <dbReference type="SAM" id="SignalP"/>
    </source>
</evidence>
<dbReference type="KEGG" id="run:DR864_23305"/>
<evidence type="ECO:0000313" key="3">
    <source>
        <dbReference type="Proteomes" id="UP000251993"/>
    </source>
</evidence>
<evidence type="ECO:0000313" key="2">
    <source>
        <dbReference type="EMBL" id="AXE20455.1"/>
    </source>
</evidence>
<feature type="chain" id="PRO_5016575171" description="Alpha-L-rhamnosidase six-hairpin glycosidase domain-containing protein" evidence="1">
    <location>
        <begin position="26"/>
        <end position="542"/>
    </location>
</feature>
<gene>
    <name evidence="2" type="ORF">DR864_23305</name>
</gene>
<dbReference type="Proteomes" id="UP000251993">
    <property type="component" value="Chromosome"/>
</dbReference>
<evidence type="ECO:0008006" key="4">
    <source>
        <dbReference type="Google" id="ProtNLM"/>
    </source>
</evidence>
<keyword evidence="1" id="KW-0732">Signal</keyword>
<dbReference type="AlphaFoldDB" id="A0A344TP84"/>
<dbReference type="EMBL" id="CP030850">
    <property type="protein sequence ID" value="AXE20455.1"/>
    <property type="molecule type" value="Genomic_DNA"/>
</dbReference>
<dbReference type="OrthoDB" id="908131at2"/>
<protein>
    <recommendedName>
        <fullName evidence="4">Alpha-L-rhamnosidase six-hairpin glycosidase domain-containing protein</fullName>
    </recommendedName>
</protein>
<name>A0A344TP84_9BACT</name>
<feature type="signal peptide" evidence="1">
    <location>
        <begin position="1"/>
        <end position="25"/>
    </location>
</feature>
<keyword evidence="3" id="KW-1185">Reference proteome</keyword>
<dbReference type="GO" id="GO:0005975">
    <property type="term" value="P:carbohydrate metabolic process"/>
    <property type="evidence" value="ECO:0007669"/>
    <property type="project" value="InterPro"/>
</dbReference>
<dbReference type="InterPro" id="IPR008928">
    <property type="entry name" value="6-hairpin_glycosidase_sf"/>
</dbReference>
<sequence>MPKTSFMKPCLLFLLFILVSVVGFAQAPFTSQEKVNFEQALTNGQAANEAFRRSHRFLLGWLTKADPATGLIPRNLKESTCIWNAWDAAADNYPFMVMTAAMLDKPLFEGKMREMLAAETRLTSRIGRLPDTYSFCKKGFEKSTIDTSQIVFGSAEYMKDGLVPLTEWLGPSPWSERMLGILEDLDKIVDVPTQIKGNFFGNSAVVEVGGDLLQVLARMYWLTKNPKWLAWGIQIGDYYLSDAHLPTRTLSRLRLRDHGCEIVAGLVEMYAVVNTANPAKKKQWQPYLHEMLNTILATGRNEHGLFYDEVNPLTGEIVQKRIADNFGYTLNAFYTVYMIDGVVAYREATLKALSSLSANYRNHDWENGSADGYADAIEGTLNLYLREPIPSVKDWLESEIKVLWNFQKPDGIIEGWHGDGNFARTSLMYALWKTAGVHISDWNPEVVYGAVNNKNNIYITLTSHTAWKGKLIFGANWHADHLHMPVDYPRINQFQEWFSIEATKTYRLTIGDKTQTIKGSALIAGYPISLKPNETIYLRCAR</sequence>
<accession>A0A344TP84</accession>
<organism evidence="2 3">
    <name type="scientific">Runella rosea</name>
    <dbReference type="NCBI Taxonomy" id="2259595"/>
    <lineage>
        <taxon>Bacteria</taxon>
        <taxon>Pseudomonadati</taxon>
        <taxon>Bacteroidota</taxon>
        <taxon>Cytophagia</taxon>
        <taxon>Cytophagales</taxon>
        <taxon>Spirosomataceae</taxon>
        <taxon>Runella</taxon>
    </lineage>
</organism>